<evidence type="ECO:0000259" key="2">
    <source>
        <dbReference type="Pfam" id="PF07486"/>
    </source>
</evidence>
<evidence type="ECO:0000313" key="3">
    <source>
        <dbReference type="EMBL" id="AXK41375.1"/>
    </source>
</evidence>
<dbReference type="EMBL" id="CP031357">
    <property type="protein sequence ID" value="AXK41375.1"/>
    <property type="molecule type" value="Genomic_DNA"/>
</dbReference>
<proteinExistence type="predicted"/>
<evidence type="ECO:0000256" key="1">
    <source>
        <dbReference type="SAM" id="SignalP"/>
    </source>
</evidence>
<accession>A0A345YBS3</accession>
<feature type="domain" description="Cell wall hydrolase SleB" evidence="2">
    <location>
        <begin position="114"/>
        <end position="218"/>
    </location>
</feature>
<keyword evidence="4" id="KW-1185">Reference proteome</keyword>
<dbReference type="AlphaFoldDB" id="A0A345YBS3"/>
<dbReference type="OrthoDB" id="9785345at2"/>
<feature type="signal peptide" evidence="1">
    <location>
        <begin position="1"/>
        <end position="23"/>
    </location>
</feature>
<keyword evidence="1" id="KW-0732">Signal</keyword>
<dbReference type="GO" id="GO:0016787">
    <property type="term" value="F:hydrolase activity"/>
    <property type="evidence" value="ECO:0007669"/>
    <property type="project" value="UniProtKB-KW"/>
</dbReference>
<dbReference type="Pfam" id="PF07486">
    <property type="entry name" value="Hydrolase_2"/>
    <property type="match status" value="1"/>
</dbReference>
<dbReference type="InterPro" id="IPR011105">
    <property type="entry name" value="Cell_wall_hydrolase_SleB"/>
</dbReference>
<dbReference type="Proteomes" id="UP000254508">
    <property type="component" value="Chromosome"/>
</dbReference>
<dbReference type="Gene3D" id="1.10.10.2520">
    <property type="entry name" value="Cell wall hydrolase SleB, domain 1"/>
    <property type="match status" value="1"/>
</dbReference>
<feature type="chain" id="PRO_5016724442" evidence="1">
    <location>
        <begin position="24"/>
        <end position="219"/>
    </location>
</feature>
<reference evidence="4" key="1">
    <citation type="submission" date="2018-07" db="EMBL/GenBank/DDBJ databases">
        <title>Genome sequence of Erythrobacter strain YH-07, an antagonistic bacterium isolated from Yellow Sea.</title>
        <authorList>
            <person name="Tang T."/>
            <person name="Liu Q."/>
            <person name="Sun X."/>
        </authorList>
    </citation>
    <scope>NUCLEOTIDE SEQUENCE [LARGE SCALE GENOMIC DNA]</scope>
    <source>
        <strain evidence="4">YH-07</strain>
    </source>
</reference>
<dbReference type="InterPro" id="IPR042047">
    <property type="entry name" value="SleB_dom1"/>
</dbReference>
<gene>
    <name evidence="3" type="ORF">DVR09_02650</name>
</gene>
<dbReference type="KEGG" id="err:DVR09_02650"/>
<protein>
    <submittedName>
        <fullName evidence="3">Cell wall hydrolase</fullName>
    </submittedName>
</protein>
<dbReference type="RefSeq" id="WP_115415563.1">
    <property type="nucleotide sequence ID" value="NZ_CP031357.1"/>
</dbReference>
<evidence type="ECO:0000313" key="4">
    <source>
        <dbReference type="Proteomes" id="UP000254508"/>
    </source>
</evidence>
<sequence>MIRKFTGFTALVAAIALTTFAGAEGSGANAQVAAQATETATTEAPLTEEVVPVFVENEVVQELPAQAEAESENFADDVPQADSLRALIDAMPAAGQLSEELQCLAGAVYFESRGEPLEGQLAVAKVIMNRAEDRRWPSSYCAVVYQRSQFSFVKNGRMPRIKTGSAAWKRAQAIARIAHRGLWDSSADDAVYFHAKYVRPGWSRRKVAVATIDTHVFYR</sequence>
<organism evidence="3 4">
    <name type="scientific">Erythrobacter aureus</name>
    <dbReference type="NCBI Taxonomy" id="2182384"/>
    <lineage>
        <taxon>Bacteria</taxon>
        <taxon>Pseudomonadati</taxon>
        <taxon>Pseudomonadota</taxon>
        <taxon>Alphaproteobacteria</taxon>
        <taxon>Sphingomonadales</taxon>
        <taxon>Erythrobacteraceae</taxon>
        <taxon>Erythrobacter/Porphyrobacter group</taxon>
        <taxon>Erythrobacter</taxon>
    </lineage>
</organism>
<name>A0A345YBS3_9SPHN</name>
<keyword evidence="3" id="KW-0378">Hydrolase</keyword>